<dbReference type="OrthoDB" id="19849at2"/>
<evidence type="ECO:0000313" key="9">
    <source>
        <dbReference type="EMBL" id="PTU75248.1"/>
    </source>
</evidence>
<comment type="subcellular location">
    <subcellularLocation>
        <location evidence="1">Cell outer membrane</location>
        <topology evidence="1">Multi-pass membrane protein</topology>
    </subcellularLocation>
</comment>
<dbReference type="Pfam" id="PF03349">
    <property type="entry name" value="Toluene_X"/>
    <property type="match status" value="1"/>
</dbReference>
<keyword evidence="4" id="KW-0812">Transmembrane</keyword>
<feature type="signal peptide" evidence="8">
    <location>
        <begin position="1"/>
        <end position="23"/>
    </location>
</feature>
<proteinExistence type="inferred from homology"/>
<name>A0A2T5PBW9_9PSED</name>
<accession>A0A2T5PBW9</accession>
<evidence type="ECO:0000256" key="6">
    <source>
        <dbReference type="ARBA" id="ARBA00023136"/>
    </source>
</evidence>
<evidence type="ECO:0000256" key="5">
    <source>
        <dbReference type="ARBA" id="ARBA00022729"/>
    </source>
</evidence>
<keyword evidence="5 8" id="KW-0732">Signal</keyword>
<dbReference type="Proteomes" id="UP000244064">
    <property type="component" value="Unassembled WGS sequence"/>
</dbReference>
<keyword evidence="3" id="KW-1134">Transmembrane beta strand</keyword>
<evidence type="ECO:0000256" key="1">
    <source>
        <dbReference type="ARBA" id="ARBA00004571"/>
    </source>
</evidence>
<dbReference type="PANTHER" id="PTHR35093:SF8">
    <property type="entry name" value="OUTER MEMBRANE PROTEIN NMB0088-RELATED"/>
    <property type="match status" value="1"/>
</dbReference>
<comment type="similarity">
    <text evidence="2">Belongs to the OmpP1/FadL family.</text>
</comment>
<dbReference type="GO" id="GO:0009279">
    <property type="term" value="C:cell outer membrane"/>
    <property type="evidence" value="ECO:0007669"/>
    <property type="project" value="UniProtKB-SubCell"/>
</dbReference>
<dbReference type="RefSeq" id="WP_108105987.1">
    <property type="nucleotide sequence ID" value="NZ_QASN01000008.1"/>
</dbReference>
<evidence type="ECO:0000256" key="7">
    <source>
        <dbReference type="ARBA" id="ARBA00023237"/>
    </source>
</evidence>
<keyword evidence="7" id="KW-0998">Cell outer membrane</keyword>
<evidence type="ECO:0000256" key="3">
    <source>
        <dbReference type="ARBA" id="ARBA00022452"/>
    </source>
</evidence>
<dbReference type="InterPro" id="IPR005017">
    <property type="entry name" value="OMPP1/FadL/TodX"/>
</dbReference>
<reference evidence="9 10" key="1">
    <citation type="submission" date="2018-04" db="EMBL/GenBank/DDBJ databases">
        <title>Pseudomonas sp. nov., isolated from mangrove soil.</title>
        <authorList>
            <person name="Chen C."/>
        </authorList>
    </citation>
    <scope>NUCLEOTIDE SEQUENCE [LARGE SCALE GENOMIC DNA]</scope>
    <source>
        <strain evidence="9 10">TC-11</strain>
    </source>
</reference>
<protein>
    <submittedName>
        <fullName evidence="9">Long-chain fatty acid transport protein</fullName>
    </submittedName>
</protein>
<dbReference type="Gene3D" id="2.40.160.60">
    <property type="entry name" value="Outer membrane protein transport protein (OMPP1/FadL/TodX)"/>
    <property type="match status" value="1"/>
</dbReference>
<gene>
    <name evidence="9" type="ORF">DBO85_05295</name>
</gene>
<dbReference type="AlphaFoldDB" id="A0A2T5PBW9"/>
<feature type="chain" id="PRO_5015525994" evidence="8">
    <location>
        <begin position="24"/>
        <end position="427"/>
    </location>
</feature>
<evidence type="ECO:0000256" key="4">
    <source>
        <dbReference type="ARBA" id="ARBA00022692"/>
    </source>
</evidence>
<dbReference type="EMBL" id="QASN01000008">
    <property type="protein sequence ID" value="PTU75248.1"/>
    <property type="molecule type" value="Genomic_DNA"/>
</dbReference>
<dbReference type="GO" id="GO:0015483">
    <property type="term" value="F:long-chain fatty acid transporting porin activity"/>
    <property type="evidence" value="ECO:0007669"/>
    <property type="project" value="TreeGrafter"/>
</dbReference>
<sequence>MQYPFAKGALALVIAGLCGQSMANGLAINEQSVSGMGTAFAGRSSSAQDASTLFGNPAGMSKLKQSEVSAGFGYVIPSTDIDNVNSGVRGTSNGDIAPKALVPFAYLVTPVNEDLHLGLGLYVPFGVISDNEKSFQGRGHGLYSKVQVTTLQPTISYRINPSVSIGFGPTINKLDGKLTNILNTAPLTGSDTKVNIEGDDIGYGYNVGVLVDLNERTSWGLTYHSKVDYNLEGRTKFQGSAFSLGALGVRSEYDASLDISMPESVDTSITHRLDDQWTVYLGTTWTRWSRLEEILVENEGAAGRFAGIREQMSWRDTWSHAIGAAYQLNPQLVLRAGVAYDQTPTTNAHRNVRIPVGDRKIFSLGAGWTPSPELTIDLAYAYIHEEKVSVNLADTGAAAPGVFLKPAYSADYRNSAHGIGSQLTYRF</sequence>
<dbReference type="SUPFAM" id="SSF56935">
    <property type="entry name" value="Porins"/>
    <property type="match status" value="1"/>
</dbReference>
<organism evidence="9 10">
    <name type="scientific">Pseudomonas mangrovi</name>
    <dbReference type="NCBI Taxonomy" id="2161748"/>
    <lineage>
        <taxon>Bacteria</taxon>
        <taxon>Pseudomonadati</taxon>
        <taxon>Pseudomonadota</taxon>
        <taxon>Gammaproteobacteria</taxon>
        <taxon>Pseudomonadales</taxon>
        <taxon>Pseudomonadaceae</taxon>
        <taxon>Pseudomonas</taxon>
    </lineage>
</organism>
<keyword evidence="6" id="KW-0472">Membrane</keyword>
<comment type="caution">
    <text evidence="9">The sequence shown here is derived from an EMBL/GenBank/DDBJ whole genome shotgun (WGS) entry which is preliminary data.</text>
</comment>
<dbReference type="PANTHER" id="PTHR35093">
    <property type="entry name" value="OUTER MEMBRANE PROTEIN NMB0088-RELATED"/>
    <property type="match status" value="1"/>
</dbReference>
<evidence type="ECO:0000256" key="2">
    <source>
        <dbReference type="ARBA" id="ARBA00008163"/>
    </source>
</evidence>
<keyword evidence="10" id="KW-1185">Reference proteome</keyword>
<evidence type="ECO:0000313" key="10">
    <source>
        <dbReference type="Proteomes" id="UP000244064"/>
    </source>
</evidence>
<evidence type="ECO:0000256" key="8">
    <source>
        <dbReference type="SAM" id="SignalP"/>
    </source>
</evidence>